<feature type="transmembrane region" description="Helical" evidence="7">
    <location>
        <begin position="12"/>
        <end position="34"/>
    </location>
</feature>
<evidence type="ECO:0000256" key="2">
    <source>
        <dbReference type="ARBA" id="ARBA00022448"/>
    </source>
</evidence>
<evidence type="ECO:0000256" key="3">
    <source>
        <dbReference type="ARBA" id="ARBA00022475"/>
    </source>
</evidence>
<feature type="transmembrane region" description="Helical" evidence="7">
    <location>
        <begin position="185"/>
        <end position="207"/>
    </location>
</feature>
<feature type="transmembrane region" description="Helical" evidence="7">
    <location>
        <begin position="109"/>
        <end position="131"/>
    </location>
</feature>
<keyword evidence="2 7" id="KW-0813">Transport</keyword>
<name>A0A2V5K077_9BACL</name>
<evidence type="ECO:0000256" key="5">
    <source>
        <dbReference type="ARBA" id="ARBA00022989"/>
    </source>
</evidence>
<keyword evidence="5 7" id="KW-1133">Transmembrane helix</keyword>
<protein>
    <submittedName>
        <fullName evidence="9">Sugar ABC transporter permease</fullName>
    </submittedName>
</protein>
<keyword evidence="3" id="KW-1003">Cell membrane</keyword>
<dbReference type="Pfam" id="PF00528">
    <property type="entry name" value="BPD_transp_1"/>
    <property type="match status" value="1"/>
</dbReference>
<proteinExistence type="inferred from homology"/>
<dbReference type="EMBL" id="QJVJ01000015">
    <property type="protein sequence ID" value="PYI51034.1"/>
    <property type="molecule type" value="Genomic_DNA"/>
</dbReference>
<comment type="similarity">
    <text evidence="7">Belongs to the binding-protein-dependent transport system permease family.</text>
</comment>
<dbReference type="OrthoDB" id="9771544at2"/>
<dbReference type="SUPFAM" id="SSF161098">
    <property type="entry name" value="MetI-like"/>
    <property type="match status" value="1"/>
</dbReference>
<feature type="transmembrane region" description="Helical" evidence="7">
    <location>
        <begin position="245"/>
        <end position="264"/>
    </location>
</feature>
<accession>A0A2V5K077</accession>
<comment type="caution">
    <text evidence="9">The sequence shown here is derived from an EMBL/GenBank/DDBJ whole genome shotgun (WGS) entry which is preliminary data.</text>
</comment>
<evidence type="ECO:0000256" key="4">
    <source>
        <dbReference type="ARBA" id="ARBA00022692"/>
    </source>
</evidence>
<dbReference type="Proteomes" id="UP000247476">
    <property type="component" value="Unassembled WGS sequence"/>
</dbReference>
<dbReference type="AlphaFoldDB" id="A0A2V5K077"/>
<dbReference type="InterPro" id="IPR000515">
    <property type="entry name" value="MetI-like"/>
</dbReference>
<organism evidence="9 10">
    <name type="scientific">Paenibacillus flagellatus</name>
    <dbReference type="NCBI Taxonomy" id="2211139"/>
    <lineage>
        <taxon>Bacteria</taxon>
        <taxon>Bacillati</taxon>
        <taxon>Bacillota</taxon>
        <taxon>Bacilli</taxon>
        <taxon>Bacillales</taxon>
        <taxon>Paenibacillaceae</taxon>
        <taxon>Paenibacillus</taxon>
    </lineage>
</organism>
<sequence>MNTWSGGRMVRSVLAHTFLIGMGAFFLSPFLWMVSTSLKSDAELFLWPPRWIPSVLEWRNYPDAIDYIPFFTYLGNSVLIAVLATAGVLVSCPLVGYSLARIPWRGSKALFAATLAVMMIPGQVTMIPIFITFKHLGWVNTNIPLWLPAFFGAPFYIFLLKQFFMGLPKELEDAARIDGASEFRIYAQIMLPLCRPALLSVALFQFLGSWTDYQGPLIYLAEESQYTMMVGVAAFRSQHGAEWQMMMATLVMITLPVILLYFLVQKAFIRGITFSGIK</sequence>
<evidence type="ECO:0000256" key="1">
    <source>
        <dbReference type="ARBA" id="ARBA00004651"/>
    </source>
</evidence>
<dbReference type="GO" id="GO:0055085">
    <property type="term" value="P:transmembrane transport"/>
    <property type="evidence" value="ECO:0007669"/>
    <property type="project" value="InterPro"/>
</dbReference>
<feature type="transmembrane region" description="Helical" evidence="7">
    <location>
        <begin position="70"/>
        <end position="97"/>
    </location>
</feature>
<gene>
    <name evidence="9" type="ORF">DLM86_27090</name>
</gene>
<dbReference type="Gene3D" id="1.10.3720.10">
    <property type="entry name" value="MetI-like"/>
    <property type="match status" value="1"/>
</dbReference>
<evidence type="ECO:0000313" key="10">
    <source>
        <dbReference type="Proteomes" id="UP000247476"/>
    </source>
</evidence>
<keyword evidence="4 7" id="KW-0812">Transmembrane</keyword>
<evidence type="ECO:0000313" key="9">
    <source>
        <dbReference type="EMBL" id="PYI51034.1"/>
    </source>
</evidence>
<evidence type="ECO:0000256" key="6">
    <source>
        <dbReference type="ARBA" id="ARBA00023136"/>
    </source>
</evidence>
<evidence type="ECO:0000256" key="7">
    <source>
        <dbReference type="RuleBase" id="RU363032"/>
    </source>
</evidence>
<feature type="domain" description="ABC transmembrane type-1" evidence="8">
    <location>
        <begin position="74"/>
        <end position="264"/>
    </location>
</feature>
<feature type="transmembrane region" description="Helical" evidence="7">
    <location>
        <begin position="143"/>
        <end position="164"/>
    </location>
</feature>
<dbReference type="InterPro" id="IPR035906">
    <property type="entry name" value="MetI-like_sf"/>
</dbReference>
<dbReference type="RefSeq" id="WP_110843188.1">
    <property type="nucleotide sequence ID" value="NZ_QJVJ01000015.1"/>
</dbReference>
<dbReference type="GO" id="GO:0005886">
    <property type="term" value="C:plasma membrane"/>
    <property type="evidence" value="ECO:0007669"/>
    <property type="project" value="UniProtKB-SubCell"/>
</dbReference>
<dbReference type="CDD" id="cd06261">
    <property type="entry name" value="TM_PBP2"/>
    <property type="match status" value="1"/>
</dbReference>
<reference evidence="9 10" key="1">
    <citation type="submission" date="2018-05" db="EMBL/GenBank/DDBJ databases">
        <title>Paenibacillus flagellatus sp. nov., isolated from selenium mineral soil.</title>
        <authorList>
            <person name="Dai X."/>
        </authorList>
    </citation>
    <scope>NUCLEOTIDE SEQUENCE [LARGE SCALE GENOMIC DNA]</scope>
    <source>
        <strain evidence="9 10">DXL2</strain>
    </source>
</reference>
<dbReference type="PANTHER" id="PTHR43744">
    <property type="entry name" value="ABC TRANSPORTER PERMEASE PROTEIN MG189-RELATED-RELATED"/>
    <property type="match status" value="1"/>
</dbReference>
<evidence type="ECO:0000259" key="8">
    <source>
        <dbReference type="PROSITE" id="PS50928"/>
    </source>
</evidence>
<keyword evidence="6 7" id="KW-0472">Membrane</keyword>
<keyword evidence="10" id="KW-1185">Reference proteome</keyword>
<dbReference type="PROSITE" id="PS50928">
    <property type="entry name" value="ABC_TM1"/>
    <property type="match status" value="1"/>
</dbReference>
<dbReference type="PANTHER" id="PTHR43744:SF12">
    <property type="entry name" value="ABC TRANSPORTER PERMEASE PROTEIN MG189-RELATED"/>
    <property type="match status" value="1"/>
</dbReference>
<comment type="subcellular location">
    <subcellularLocation>
        <location evidence="1 7">Cell membrane</location>
        <topology evidence="1 7">Multi-pass membrane protein</topology>
    </subcellularLocation>
</comment>